<dbReference type="AlphaFoldDB" id="A0A9K3DKW4"/>
<dbReference type="EMBL" id="MNCJ02000332">
    <property type="protein sequence ID" value="KAF5755811.1"/>
    <property type="molecule type" value="Genomic_DNA"/>
</dbReference>
<name>A0A9K3DKW4_HELAN</name>
<proteinExistence type="predicted"/>
<keyword evidence="2" id="KW-1185">Reference proteome</keyword>
<reference evidence="1" key="1">
    <citation type="journal article" date="2017" name="Nature">
        <title>The sunflower genome provides insights into oil metabolism, flowering and Asterid evolution.</title>
        <authorList>
            <person name="Badouin H."/>
            <person name="Gouzy J."/>
            <person name="Grassa C.J."/>
            <person name="Murat F."/>
            <person name="Staton S.E."/>
            <person name="Cottret L."/>
            <person name="Lelandais-Briere C."/>
            <person name="Owens G.L."/>
            <person name="Carrere S."/>
            <person name="Mayjonade B."/>
            <person name="Legrand L."/>
            <person name="Gill N."/>
            <person name="Kane N.C."/>
            <person name="Bowers J.E."/>
            <person name="Hubner S."/>
            <person name="Bellec A."/>
            <person name="Berard A."/>
            <person name="Berges H."/>
            <person name="Blanchet N."/>
            <person name="Boniface M.C."/>
            <person name="Brunel D."/>
            <person name="Catrice O."/>
            <person name="Chaidir N."/>
            <person name="Claudel C."/>
            <person name="Donnadieu C."/>
            <person name="Faraut T."/>
            <person name="Fievet G."/>
            <person name="Helmstetter N."/>
            <person name="King M."/>
            <person name="Knapp S.J."/>
            <person name="Lai Z."/>
            <person name="Le Paslier M.C."/>
            <person name="Lippi Y."/>
            <person name="Lorenzon L."/>
            <person name="Mandel J.R."/>
            <person name="Marage G."/>
            <person name="Marchand G."/>
            <person name="Marquand E."/>
            <person name="Bret-Mestries E."/>
            <person name="Morien E."/>
            <person name="Nambeesan S."/>
            <person name="Nguyen T."/>
            <person name="Pegot-Espagnet P."/>
            <person name="Pouilly N."/>
            <person name="Raftis F."/>
            <person name="Sallet E."/>
            <person name="Schiex T."/>
            <person name="Thomas J."/>
            <person name="Vandecasteele C."/>
            <person name="Vares D."/>
            <person name="Vear F."/>
            <person name="Vautrin S."/>
            <person name="Crespi M."/>
            <person name="Mangin B."/>
            <person name="Burke J.M."/>
            <person name="Salse J."/>
            <person name="Munos S."/>
            <person name="Vincourt P."/>
            <person name="Rieseberg L.H."/>
            <person name="Langlade N.B."/>
        </authorList>
    </citation>
    <scope>NUCLEOTIDE SEQUENCE</scope>
    <source>
        <tissue evidence="1">Leaves</tissue>
    </source>
</reference>
<gene>
    <name evidence="1" type="ORF">HanXRQr2_Chr17g0807071</name>
</gene>
<comment type="caution">
    <text evidence="1">The sequence shown here is derived from an EMBL/GenBank/DDBJ whole genome shotgun (WGS) entry which is preliminary data.</text>
</comment>
<organism evidence="1 2">
    <name type="scientific">Helianthus annuus</name>
    <name type="common">Common sunflower</name>
    <dbReference type="NCBI Taxonomy" id="4232"/>
    <lineage>
        <taxon>Eukaryota</taxon>
        <taxon>Viridiplantae</taxon>
        <taxon>Streptophyta</taxon>
        <taxon>Embryophyta</taxon>
        <taxon>Tracheophyta</taxon>
        <taxon>Spermatophyta</taxon>
        <taxon>Magnoliopsida</taxon>
        <taxon>eudicotyledons</taxon>
        <taxon>Gunneridae</taxon>
        <taxon>Pentapetalae</taxon>
        <taxon>asterids</taxon>
        <taxon>campanulids</taxon>
        <taxon>Asterales</taxon>
        <taxon>Asteraceae</taxon>
        <taxon>Asteroideae</taxon>
        <taxon>Heliantheae alliance</taxon>
        <taxon>Heliantheae</taxon>
        <taxon>Helianthus</taxon>
    </lineage>
</organism>
<evidence type="ECO:0000313" key="2">
    <source>
        <dbReference type="Proteomes" id="UP000215914"/>
    </source>
</evidence>
<protein>
    <submittedName>
        <fullName evidence="1">Uncharacterized protein</fullName>
    </submittedName>
</protein>
<sequence>MFIIFRIIPIFIPCFIYIYIKPNKQTLSLKISATNYSFSLNVSEDKRLSNFTH</sequence>
<evidence type="ECO:0000313" key="1">
    <source>
        <dbReference type="EMBL" id="KAF5755811.1"/>
    </source>
</evidence>
<accession>A0A9K3DKW4</accession>
<reference evidence="1" key="2">
    <citation type="submission" date="2020-06" db="EMBL/GenBank/DDBJ databases">
        <title>Helianthus annuus Genome sequencing and assembly Release 2.</title>
        <authorList>
            <person name="Gouzy J."/>
            <person name="Langlade N."/>
            <person name="Munos S."/>
        </authorList>
    </citation>
    <scope>NUCLEOTIDE SEQUENCE</scope>
    <source>
        <tissue evidence="1">Leaves</tissue>
    </source>
</reference>
<dbReference type="Proteomes" id="UP000215914">
    <property type="component" value="Unassembled WGS sequence"/>
</dbReference>
<dbReference type="Gramene" id="mRNA:HanXRQr2_Chr17g0807071">
    <property type="protein sequence ID" value="mRNA:HanXRQr2_Chr17g0807071"/>
    <property type="gene ID" value="HanXRQr2_Chr17g0807071"/>
</dbReference>